<evidence type="ECO:0000256" key="12">
    <source>
        <dbReference type="RuleBase" id="RU003832"/>
    </source>
</evidence>
<dbReference type="Gene3D" id="3.40.50.11660">
    <property type="entry name" value="Glycosyl transferase family 10, C-terminal domain"/>
    <property type="match status" value="1"/>
</dbReference>
<evidence type="ECO:0000256" key="11">
    <source>
        <dbReference type="ARBA" id="ARBA00023180"/>
    </source>
</evidence>
<evidence type="ECO:0000313" key="15">
    <source>
        <dbReference type="WBParaSite" id="Csp11.Scaffold629.g14627.t1"/>
    </source>
</evidence>
<proteinExistence type="inferred from homology"/>
<dbReference type="GO" id="GO:0008417">
    <property type="term" value="F:fucosyltransferase activity"/>
    <property type="evidence" value="ECO:0007669"/>
    <property type="project" value="InterPro"/>
</dbReference>
<evidence type="ECO:0000256" key="5">
    <source>
        <dbReference type="ARBA" id="ARBA00022679"/>
    </source>
</evidence>
<comment type="similarity">
    <text evidence="3 12">Belongs to the glycosyltransferase 10 family.</text>
</comment>
<evidence type="ECO:0000256" key="9">
    <source>
        <dbReference type="ARBA" id="ARBA00023034"/>
    </source>
</evidence>
<evidence type="ECO:0000259" key="13">
    <source>
        <dbReference type="Pfam" id="PF00852"/>
    </source>
</evidence>
<dbReference type="eggNOG" id="KOG2619">
    <property type="taxonomic scope" value="Eukaryota"/>
</dbReference>
<dbReference type="WBParaSite" id="Csp11.Scaffold629.g14627.t1">
    <property type="protein sequence ID" value="Csp11.Scaffold629.g14627.t1"/>
    <property type="gene ID" value="Csp11.Scaffold629.g14627"/>
</dbReference>
<accession>A0A1I7U414</accession>
<evidence type="ECO:0000256" key="7">
    <source>
        <dbReference type="ARBA" id="ARBA00022968"/>
    </source>
</evidence>
<keyword evidence="9 12" id="KW-0333">Golgi apparatus</keyword>
<dbReference type="Proteomes" id="UP000095282">
    <property type="component" value="Unplaced"/>
</dbReference>
<protein>
    <recommendedName>
        <fullName evidence="12">Fucosyltransferase</fullName>
        <ecNumber evidence="12">2.4.1.-</ecNumber>
    </recommendedName>
</protein>
<dbReference type="UniPathway" id="UPA00378"/>
<keyword evidence="8" id="KW-1133">Transmembrane helix</keyword>
<keyword evidence="7" id="KW-0735">Signal-anchor</keyword>
<evidence type="ECO:0000256" key="3">
    <source>
        <dbReference type="ARBA" id="ARBA00008919"/>
    </source>
</evidence>
<evidence type="ECO:0000256" key="2">
    <source>
        <dbReference type="ARBA" id="ARBA00004922"/>
    </source>
</evidence>
<organism evidence="14 15">
    <name type="scientific">Caenorhabditis tropicalis</name>
    <dbReference type="NCBI Taxonomy" id="1561998"/>
    <lineage>
        <taxon>Eukaryota</taxon>
        <taxon>Metazoa</taxon>
        <taxon>Ecdysozoa</taxon>
        <taxon>Nematoda</taxon>
        <taxon>Chromadorea</taxon>
        <taxon>Rhabditida</taxon>
        <taxon>Rhabditina</taxon>
        <taxon>Rhabditomorpha</taxon>
        <taxon>Rhabditoidea</taxon>
        <taxon>Rhabditidae</taxon>
        <taxon>Peloderinae</taxon>
        <taxon>Caenorhabditis</taxon>
    </lineage>
</organism>
<evidence type="ECO:0000256" key="6">
    <source>
        <dbReference type="ARBA" id="ARBA00022692"/>
    </source>
</evidence>
<keyword evidence="4 12" id="KW-0328">Glycosyltransferase</keyword>
<keyword evidence="11" id="KW-0325">Glycoprotein</keyword>
<evidence type="ECO:0000313" key="14">
    <source>
        <dbReference type="Proteomes" id="UP000095282"/>
    </source>
</evidence>
<dbReference type="PANTHER" id="PTHR48438:SF1">
    <property type="entry name" value="ALPHA-(1,3)-FUCOSYLTRANSFERASE C-RELATED"/>
    <property type="match status" value="1"/>
</dbReference>
<feature type="domain" description="Fucosyltransferase C-terminal" evidence="13">
    <location>
        <begin position="229"/>
        <end position="402"/>
    </location>
</feature>
<reference evidence="15" key="1">
    <citation type="submission" date="2016-11" db="UniProtKB">
        <authorList>
            <consortium name="WormBaseParasite"/>
        </authorList>
    </citation>
    <scope>IDENTIFICATION</scope>
</reference>
<comment type="subcellular location">
    <subcellularLocation>
        <location evidence="1 12">Golgi apparatus</location>
        <location evidence="1 12">Golgi stack membrane</location>
        <topology evidence="1 12">Single-pass type II membrane protein</topology>
    </subcellularLocation>
</comment>
<keyword evidence="5 12" id="KW-0808">Transferase</keyword>
<dbReference type="GO" id="GO:0032580">
    <property type="term" value="C:Golgi cisterna membrane"/>
    <property type="evidence" value="ECO:0007669"/>
    <property type="project" value="UniProtKB-SubCell"/>
</dbReference>
<dbReference type="STRING" id="1561998.A0A1I7U414"/>
<dbReference type="Pfam" id="PF00852">
    <property type="entry name" value="Glyco_transf_10"/>
    <property type="match status" value="1"/>
</dbReference>
<keyword evidence="14" id="KW-1185">Reference proteome</keyword>
<sequence length="431" mass="48594">MHIYAKITCTGSLSVHSQNIVISTEALLSTDNFKAICRKLQNDGRIFPREDPLGDLMKVDFSCNLVHIGVDGTVGAFKSVMAQNLQLTIAGDLANYGKILAKENILLEIFGSHMSLSDGSLDSAGRGYNALKKLRKVAENSISTPSSSTMHSAIQSQNASVVANMIEKGIDLNDTVGRRRSKKLTLKQSAIAEYKEAREKSKMNSVRERITLINALFVAHEWRRGSIQASSIKTPNNRFFLIKYLIHLGLQADIWGACGDPPGACHGVLKQQEPCVVDLIRPYKFYLAIENSNCQDYVTEKFWKSLDDRVTVPIVLLRDTVRQLGVPDSAYIAIDDFESLTEFIGFLNKVSNDKELYLKYHEWRRDFEVVFDNGFSGWCTLCQRVQDPAPFKPKSYGDVDRWHSFKMCDDSLTMKYLKVLSFLWPFSSVKF</sequence>
<evidence type="ECO:0000256" key="10">
    <source>
        <dbReference type="ARBA" id="ARBA00023136"/>
    </source>
</evidence>
<dbReference type="InterPro" id="IPR001503">
    <property type="entry name" value="Glyco_trans_10"/>
</dbReference>
<dbReference type="InterPro" id="IPR055270">
    <property type="entry name" value="Glyco_tran_10_C"/>
</dbReference>
<dbReference type="SUPFAM" id="SSF53756">
    <property type="entry name" value="UDP-Glycosyltransferase/glycogen phosphorylase"/>
    <property type="match status" value="1"/>
</dbReference>
<dbReference type="PANTHER" id="PTHR48438">
    <property type="entry name" value="ALPHA-(1,3)-FUCOSYLTRANSFERASE C-RELATED"/>
    <property type="match status" value="1"/>
</dbReference>
<dbReference type="FunFam" id="3.40.50.11660:FF:000002">
    <property type="entry name" value="Alpha-(1,3)-fucosyltransferase"/>
    <property type="match status" value="1"/>
</dbReference>
<keyword evidence="6 12" id="KW-0812">Transmembrane</keyword>
<evidence type="ECO:0000256" key="1">
    <source>
        <dbReference type="ARBA" id="ARBA00004447"/>
    </source>
</evidence>
<evidence type="ECO:0000256" key="8">
    <source>
        <dbReference type="ARBA" id="ARBA00022989"/>
    </source>
</evidence>
<dbReference type="AlphaFoldDB" id="A0A1I7U414"/>
<dbReference type="InterPro" id="IPR038577">
    <property type="entry name" value="GT10-like_C_sf"/>
</dbReference>
<dbReference type="EC" id="2.4.1.-" evidence="12"/>
<comment type="pathway">
    <text evidence="2">Protein modification; protein glycosylation.</text>
</comment>
<keyword evidence="10" id="KW-0472">Membrane</keyword>
<evidence type="ECO:0000256" key="4">
    <source>
        <dbReference type="ARBA" id="ARBA00022676"/>
    </source>
</evidence>
<name>A0A1I7U414_9PELO</name>